<dbReference type="InterPro" id="IPR028081">
    <property type="entry name" value="Leu-bd"/>
</dbReference>
<dbReference type="RefSeq" id="WP_093205210.1">
    <property type="nucleotide sequence ID" value="NZ_FNGS01000006.1"/>
</dbReference>
<evidence type="ECO:0000313" key="6">
    <source>
        <dbReference type="Proteomes" id="UP000198901"/>
    </source>
</evidence>
<dbReference type="PANTHER" id="PTHR30483">
    <property type="entry name" value="LEUCINE-SPECIFIC-BINDING PROTEIN"/>
    <property type="match status" value="1"/>
</dbReference>
<gene>
    <name evidence="5" type="ORF">SAMN04488090_3543</name>
</gene>
<name>A0A1G9TG13_9BACT</name>
<evidence type="ECO:0000256" key="3">
    <source>
        <dbReference type="SAM" id="SignalP"/>
    </source>
</evidence>
<dbReference type="Proteomes" id="UP000198901">
    <property type="component" value="Unassembled WGS sequence"/>
</dbReference>
<dbReference type="OrthoDB" id="1490998at2"/>
<keyword evidence="6" id="KW-1185">Reference proteome</keyword>
<dbReference type="InterPro" id="IPR011990">
    <property type="entry name" value="TPR-like_helical_dom_sf"/>
</dbReference>
<accession>A0A1G9TG13</accession>
<dbReference type="STRING" id="563176.SAMN04488090_3543"/>
<dbReference type="InterPro" id="IPR028082">
    <property type="entry name" value="Peripla_BP_I"/>
</dbReference>
<dbReference type="AlphaFoldDB" id="A0A1G9TG13"/>
<dbReference type="Gene3D" id="3.40.50.2300">
    <property type="match status" value="2"/>
</dbReference>
<dbReference type="InterPro" id="IPR051010">
    <property type="entry name" value="BCAA_transport"/>
</dbReference>
<dbReference type="SUPFAM" id="SSF48452">
    <property type="entry name" value="TPR-like"/>
    <property type="match status" value="1"/>
</dbReference>
<protein>
    <submittedName>
        <fullName evidence="5">ABC-type branched-chain amino acid transport system, substrate-binding protein</fullName>
    </submittedName>
</protein>
<organism evidence="5 6">
    <name type="scientific">Siphonobacter aquaeclarae</name>
    <dbReference type="NCBI Taxonomy" id="563176"/>
    <lineage>
        <taxon>Bacteria</taxon>
        <taxon>Pseudomonadati</taxon>
        <taxon>Bacteroidota</taxon>
        <taxon>Cytophagia</taxon>
        <taxon>Cytophagales</taxon>
        <taxon>Cytophagaceae</taxon>
        <taxon>Siphonobacter</taxon>
    </lineage>
</organism>
<dbReference type="Pfam" id="PF13458">
    <property type="entry name" value="Peripla_BP_6"/>
    <property type="match status" value="1"/>
</dbReference>
<evidence type="ECO:0000256" key="2">
    <source>
        <dbReference type="ARBA" id="ARBA00022729"/>
    </source>
</evidence>
<evidence type="ECO:0000256" key="1">
    <source>
        <dbReference type="ARBA" id="ARBA00010062"/>
    </source>
</evidence>
<sequence>MLKHTFLFLLTIGGAFAQTAPETYRKSYDAGLKAIQEKRYEEARQQFTPLTLSSYQNDLVPYSHYFLALADLRTNKLADSRAVLRQLEARYPSWNKLSDARLLYANILLEEEQYQTGIDALKRLTESRLGGEIREMEAYYLGRCTSLPVLRQLQVKYPADEIVAQSLVNLIYRTSTNKTDLDLAARLTEKFKLKPQAVVTVPVANTPRRNPSPGVKKTSYNVGVLFPFKWNDASGVTGASYTTSLYEGMRMAVKKLQTENTTVNLVAYDVDNTAESMTRLVNNGPFQQLDLLIGPLYPQSYEVAAAWAAEKGIPIVNPLSTNSTLGQNNTYLAQPSVETQAKTLLKFAGRFIPKTVAIAYGTSRQDSLLATTYAQLAKDQGYQVVSLRRSLTDNGMSDLNLKKPGHFLAVFSTPGAASAAMSWFSKSTAGCPILLPYESFNMVTTSPSVFAGQKVYLFDSLYPDDKQATAVDFRQKYMNRTKQFPSTYAYLGYDTVLFFGRLLGKYGTDISKGLTAQAYRDGYTLGGFDYRQSHDNQNFTVLQYSNYQFTPVR</sequence>
<feature type="signal peptide" evidence="3">
    <location>
        <begin position="1"/>
        <end position="17"/>
    </location>
</feature>
<feature type="chain" id="PRO_5011644267" evidence="3">
    <location>
        <begin position="18"/>
        <end position="553"/>
    </location>
</feature>
<comment type="similarity">
    <text evidence="1">Belongs to the leucine-binding protein family.</text>
</comment>
<dbReference type="EMBL" id="FNGS01000006">
    <property type="protein sequence ID" value="SDM46528.1"/>
    <property type="molecule type" value="Genomic_DNA"/>
</dbReference>
<evidence type="ECO:0000259" key="4">
    <source>
        <dbReference type="Pfam" id="PF13458"/>
    </source>
</evidence>
<dbReference type="PANTHER" id="PTHR30483:SF6">
    <property type="entry name" value="PERIPLASMIC BINDING PROTEIN OF ABC TRANSPORTER FOR NATURAL AMINO ACIDS"/>
    <property type="match status" value="1"/>
</dbReference>
<reference evidence="5 6" key="1">
    <citation type="submission" date="2016-10" db="EMBL/GenBank/DDBJ databases">
        <authorList>
            <person name="de Groot N.N."/>
        </authorList>
    </citation>
    <scope>NUCLEOTIDE SEQUENCE [LARGE SCALE GENOMIC DNA]</scope>
    <source>
        <strain evidence="5 6">DSM 21668</strain>
    </source>
</reference>
<dbReference type="CDD" id="cd06268">
    <property type="entry name" value="PBP1_ABC_transporter_LIVBP-like"/>
    <property type="match status" value="1"/>
</dbReference>
<keyword evidence="2 3" id="KW-0732">Signal</keyword>
<proteinExistence type="inferred from homology"/>
<evidence type="ECO:0000313" key="5">
    <source>
        <dbReference type="EMBL" id="SDM46528.1"/>
    </source>
</evidence>
<dbReference type="SUPFAM" id="SSF53822">
    <property type="entry name" value="Periplasmic binding protein-like I"/>
    <property type="match status" value="1"/>
</dbReference>
<dbReference type="Gene3D" id="1.25.40.10">
    <property type="entry name" value="Tetratricopeptide repeat domain"/>
    <property type="match status" value="1"/>
</dbReference>
<feature type="domain" description="Leucine-binding protein" evidence="4">
    <location>
        <begin position="232"/>
        <end position="526"/>
    </location>
</feature>